<evidence type="ECO:0000256" key="9">
    <source>
        <dbReference type="SAM" id="MobiDB-lite"/>
    </source>
</evidence>
<keyword evidence="7 8" id="KW-0472">Membrane</keyword>
<keyword evidence="4 8" id="KW-1003">Cell membrane</keyword>
<keyword evidence="12" id="KW-1185">Reference proteome</keyword>
<evidence type="ECO:0000259" key="10">
    <source>
        <dbReference type="Pfam" id="PF04535"/>
    </source>
</evidence>
<evidence type="ECO:0000256" key="3">
    <source>
        <dbReference type="ARBA" id="ARBA00011489"/>
    </source>
</evidence>
<evidence type="ECO:0000256" key="2">
    <source>
        <dbReference type="ARBA" id="ARBA00007651"/>
    </source>
</evidence>
<organism evidence="11 12">
    <name type="scientific">Heracleum sosnowskyi</name>
    <dbReference type="NCBI Taxonomy" id="360622"/>
    <lineage>
        <taxon>Eukaryota</taxon>
        <taxon>Viridiplantae</taxon>
        <taxon>Streptophyta</taxon>
        <taxon>Embryophyta</taxon>
        <taxon>Tracheophyta</taxon>
        <taxon>Spermatophyta</taxon>
        <taxon>Magnoliopsida</taxon>
        <taxon>eudicotyledons</taxon>
        <taxon>Gunneridae</taxon>
        <taxon>Pentapetalae</taxon>
        <taxon>asterids</taxon>
        <taxon>campanulids</taxon>
        <taxon>Apiales</taxon>
        <taxon>Apiaceae</taxon>
        <taxon>Apioideae</taxon>
        <taxon>apioid superclade</taxon>
        <taxon>Tordylieae</taxon>
        <taxon>Tordyliinae</taxon>
        <taxon>Heracleum</taxon>
    </lineage>
</organism>
<feature type="compositionally biased region" description="Basic and acidic residues" evidence="9">
    <location>
        <begin position="33"/>
        <end position="42"/>
    </location>
</feature>
<keyword evidence="6 8" id="KW-1133">Transmembrane helix</keyword>
<dbReference type="InterPro" id="IPR006702">
    <property type="entry name" value="CASP_dom"/>
</dbReference>
<evidence type="ECO:0000256" key="7">
    <source>
        <dbReference type="ARBA" id="ARBA00023136"/>
    </source>
</evidence>
<feature type="compositionally biased region" description="Low complexity" evidence="9">
    <location>
        <begin position="20"/>
        <end position="32"/>
    </location>
</feature>
<dbReference type="Proteomes" id="UP001237642">
    <property type="component" value="Unassembled WGS sequence"/>
</dbReference>
<feature type="compositionally biased region" description="Polar residues" evidence="9">
    <location>
        <begin position="48"/>
        <end position="57"/>
    </location>
</feature>
<dbReference type="Pfam" id="PF04535">
    <property type="entry name" value="CASP_dom"/>
    <property type="match status" value="1"/>
</dbReference>
<protein>
    <recommendedName>
        <fullName evidence="8">CASP-like protein</fullName>
    </recommendedName>
</protein>
<feature type="region of interest" description="Disordered" evidence="9">
    <location>
        <begin position="1"/>
        <end position="62"/>
    </location>
</feature>
<dbReference type="PANTHER" id="PTHR33573">
    <property type="entry name" value="CASP-LIKE PROTEIN 4A4"/>
    <property type="match status" value="1"/>
</dbReference>
<comment type="similarity">
    <text evidence="2 8">Belongs to the Casparian strip membrane proteins (CASP) family.</text>
</comment>
<evidence type="ECO:0000256" key="8">
    <source>
        <dbReference type="RuleBase" id="RU361233"/>
    </source>
</evidence>
<accession>A0AAD8LWQ7</accession>
<evidence type="ECO:0000256" key="4">
    <source>
        <dbReference type="ARBA" id="ARBA00022475"/>
    </source>
</evidence>
<feature type="transmembrane region" description="Helical" evidence="8">
    <location>
        <begin position="192"/>
        <end position="215"/>
    </location>
</feature>
<evidence type="ECO:0000313" key="12">
    <source>
        <dbReference type="Proteomes" id="UP001237642"/>
    </source>
</evidence>
<comment type="subcellular location">
    <subcellularLocation>
        <location evidence="1 8">Cell membrane</location>
        <topology evidence="1 8">Multi-pass membrane protein</topology>
    </subcellularLocation>
</comment>
<evidence type="ECO:0000256" key="1">
    <source>
        <dbReference type="ARBA" id="ARBA00004651"/>
    </source>
</evidence>
<comment type="caution">
    <text evidence="8">Lacks conserved residue(s) required for the propagation of feature annotation.</text>
</comment>
<dbReference type="EMBL" id="JAUIZM010000013">
    <property type="protein sequence ID" value="KAK1353460.1"/>
    <property type="molecule type" value="Genomic_DNA"/>
</dbReference>
<feature type="transmembrane region" description="Helical" evidence="8">
    <location>
        <begin position="72"/>
        <end position="91"/>
    </location>
</feature>
<feature type="domain" description="Casparian strip membrane protein" evidence="10">
    <location>
        <begin position="67"/>
        <end position="202"/>
    </location>
</feature>
<dbReference type="GO" id="GO:0005886">
    <property type="term" value="C:plasma membrane"/>
    <property type="evidence" value="ECO:0007669"/>
    <property type="project" value="UniProtKB-SubCell"/>
</dbReference>
<comment type="subunit">
    <text evidence="3 8">Homodimer and heterodimers.</text>
</comment>
<feature type="compositionally biased region" description="Low complexity" evidence="9">
    <location>
        <begin position="1"/>
        <end position="11"/>
    </location>
</feature>
<gene>
    <name evidence="11" type="ORF">POM88_052595</name>
</gene>
<reference evidence="11" key="2">
    <citation type="submission" date="2023-05" db="EMBL/GenBank/DDBJ databases">
        <authorList>
            <person name="Schelkunov M.I."/>
        </authorList>
    </citation>
    <scope>NUCLEOTIDE SEQUENCE</scope>
    <source>
        <strain evidence="11">Hsosn_3</strain>
        <tissue evidence="11">Leaf</tissue>
    </source>
</reference>
<keyword evidence="5 8" id="KW-0812">Transmembrane</keyword>
<reference evidence="11" key="1">
    <citation type="submission" date="2023-02" db="EMBL/GenBank/DDBJ databases">
        <title>Genome of toxic invasive species Heracleum sosnowskyi carries increased number of genes despite the absence of recent whole-genome duplications.</title>
        <authorList>
            <person name="Schelkunov M."/>
            <person name="Shtratnikova V."/>
            <person name="Makarenko M."/>
            <person name="Klepikova A."/>
            <person name="Omelchenko D."/>
            <person name="Novikova G."/>
            <person name="Obukhova E."/>
            <person name="Bogdanov V."/>
            <person name="Penin A."/>
            <person name="Logacheva M."/>
        </authorList>
    </citation>
    <scope>NUCLEOTIDE SEQUENCE</scope>
    <source>
        <strain evidence="11">Hsosn_3</strain>
        <tissue evidence="11">Leaf</tissue>
    </source>
</reference>
<evidence type="ECO:0000256" key="5">
    <source>
        <dbReference type="ARBA" id="ARBA00022692"/>
    </source>
</evidence>
<dbReference type="PANTHER" id="PTHR33573:SF38">
    <property type="entry name" value="CASP-LIKE PROTEIN 4A1"/>
    <property type="match status" value="1"/>
</dbReference>
<comment type="caution">
    <text evidence="11">The sequence shown here is derived from an EMBL/GenBank/DDBJ whole genome shotgun (WGS) entry which is preliminary data.</text>
</comment>
<proteinExistence type="inferred from homology"/>
<feature type="transmembrane region" description="Helical" evidence="8">
    <location>
        <begin position="112"/>
        <end position="134"/>
    </location>
</feature>
<evidence type="ECO:0000256" key="6">
    <source>
        <dbReference type="ARBA" id="ARBA00022989"/>
    </source>
</evidence>
<dbReference type="AlphaFoldDB" id="A0AAD8LWQ7"/>
<evidence type="ECO:0000313" key="11">
    <source>
        <dbReference type="EMBL" id="KAK1353460.1"/>
    </source>
</evidence>
<name>A0AAD8LWQ7_9APIA</name>
<sequence>MEKQQQNFPPQKNSPPPPNDSSISSFSPSSLSHDGEGPEHSLHPSPTPEQQGSQKQPTKTRRDDELLNKVKLWFRVFGFLFCLISFSIMAADRDKGWTLDSFHRYIEFRYCLTVNVIGFIYSAVQGFDLAYHLFSSGGKLVVSVSHFRYIIDFASDQILAYLLMSSSSSAATRVEDWKSNWGKDKFPNMANASVAVSLMAFVSLASSSLISGYTICTL</sequence>